<sequence>MREPPILPVLHQIPHKGEPIVVNGIDVSFYEDVESLRGFGEKNKETVVNLTALINRAFSFAYEFDYEHNVISLRQGKYLTKEEKGWGETGKGWRLLCVEEPFNTSRNLGNSADDISVQGLREEFRRASKILYEDVSLELCCQQYVFPRPRTNGTYQYRQGAKRSNYFKYNQGFHYNGSHRQQNGDDDANEYHDDADTDKTGQVVSSASSYQRSEQFNHARPENNNFHQRNSSFQDASNRISGSPDSKQGIGNDMKSTNAQSSNHPAEFSEVTSNNNTNQKSVDQTQIARHTATNNNRIMTHSNQKTTCAQNQKYIGQSNKQQYGFSSNYKSTNGSNRPNRNSDQRFVREPRHNFAHASNSIVTPPTSHKESVGSSLSGNQSNQASNTKSDQNYHKPMQSKSINENNYNKTYPGHNGVKASENGTSVIHSYLTDNTTTTFQRRLSHQSSSDGSNSHASFNSSNTSYSNNSCQPCNTSNKSQGNYHLSQDQNNNTSGGGRKKRHHNNSVNNSGNMDNNNYSSRGSLNNQSKSNMTFSSSMTMGNNNYVTPTTSSGNVMSHYASPQQHSTKGEINNGLASGNSTYNLVASRNLPNNQRSSSNGVNSNSNDNNGHCVNGSKTQTGTHNNNDNRSNSKKAIYGNNAAHGNYSNVTIANNSSAHDGYPYGSKSAKNGYQNNDHIGGPRNNNNSNGGHYSTGQKPMNIVRQSNWFPNNLNLTNVNYQDIDSLAQGPKVPTSEGHPNDENHSIRVSEFNHSGNSHYSDILKSKGNNANNINYANVAAKATNTSGSTNNGHNVGRPVYNGVNRTIGESTNFSIHTNDQNYNLIARNANNSKFNAFKNVGGNNANAPKNPDGSALKVVKPNNSSAPRSMSINASSESNGQRCNNQQNRKSRNKKRVPNINVKKDEDNPLQQNQIPQHMSLSQQQPSFQSEGSGGDKQKG</sequence>
<evidence type="ECO:0000313" key="1">
    <source>
        <dbReference type="EMBL" id="CAG8511672.1"/>
    </source>
</evidence>
<reference evidence="1" key="1">
    <citation type="submission" date="2021-06" db="EMBL/GenBank/DDBJ databases">
        <authorList>
            <person name="Kallberg Y."/>
            <person name="Tangrot J."/>
            <person name="Rosling A."/>
        </authorList>
    </citation>
    <scope>NUCLEOTIDE SEQUENCE</scope>
    <source>
        <strain evidence="1">CL356</strain>
    </source>
</reference>
<dbReference type="EMBL" id="CAJVPT010004736">
    <property type="protein sequence ID" value="CAG8511672.1"/>
    <property type="molecule type" value="Genomic_DNA"/>
</dbReference>
<gene>
    <name evidence="1" type="ORF">ACOLOM_LOCUS3248</name>
</gene>
<accession>A0ACA9L6H8</accession>
<comment type="caution">
    <text evidence="1">The sequence shown here is derived from an EMBL/GenBank/DDBJ whole genome shotgun (WGS) entry which is preliminary data.</text>
</comment>
<keyword evidence="2" id="KW-1185">Reference proteome</keyword>
<proteinExistence type="predicted"/>
<evidence type="ECO:0000313" key="2">
    <source>
        <dbReference type="Proteomes" id="UP000789525"/>
    </source>
</evidence>
<name>A0ACA9L6H8_9GLOM</name>
<dbReference type="Proteomes" id="UP000789525">
    <property type="component" value="Unassembled WGS sequence"/>
</dbReference>
<organism evidence="1 2">
    <name type="scientific">Acaulospora colombiana</name>
    <dbReference type="NCBI Taxonomy" id="27376"/>
    <lineage>
        <taxon>Eukaryota</taxon>
        <taxon>Fungi</taxon>
        <taxon>Fungi incertae sedis</taxon>
        <taxon>Mucoromycota</taxon>
        <taxon>Glomeromycotina</taxon>
        <taxon>Glomeromycetes</taxon>
        <taxon>Diversisporales</taxon>
        <taxon>Acaulosporaceae</taxon>
        <taxon>Acaulospora</taxon>
    </lineage>
</organism>
<protein>
    <submittedName>
        <fullName evidence="1">957_t:CDS:1</fullName>
    </submittedName>
</protein>
<feature type="non-terminal residue" evidence="1">
    <location>
        <position position="939"/>
    </location>
</feature>